<accession>L9JB60</accession>
<organism evidence="2 3">
    <name type="scientific">Tupaia chinensis</name>
    <name type="common">Chinese tree shrew</name>
    <name type="synonym">Tupaia belangeri chinensis</name>
    <dbReference type="NCBI Taxonomy" id="246437"/>
    <lineage>
        <taxon>Eukaryota</taxon>
        <taxon>Metazoa</taxon>
        <taxon>Chordata</taxon>
        <taxon>Craniata</taxon>
        <taxon>Vertebrata</taxon>
        <taxon>Euteleostomi</taxon>
        <taxon>Mammalia</taxon>
        <taxon>Eutheria</taxon>
        <taxon>Euarchontoglires</taxon>
        <taxon>Scandentia</taxon>
        <taxon>Tupaiidae</taxon>
        <taxon>Tupaia</taxon>
    </lineage>
</organism>
<protein>
    <submittedName>
        <fullName evidence="2">Uncharacterized protein</fullName>
    </submittedName>
</protein>
<keyword evidence="3" id="KW-1185">Reference proteome</keyword>
<feature type="region of interest" description="Disordered" evidence="1">
    <location>
        <begin position="76"/>
        <end position="125"/>
    </location>
</feature>
<reference evidence="3" key="2">
    <citation type="journal article" date="2013" name="Nat. Commun.">
        <title>Genome of the Chinese tree shrew.</title>
        <authorList>
            <person name="Fan Y."/>
            <person name="Huang Z.Y."/>
            <person name="Cao C.C."/>
            <person name="Chen C.S."/>
            <person name="Chen Y.X."/>
            <person name="Fan D.D."/>
            <person name="He J."/>
            <person name="Hou H.L."/>
            <person name="Hu L."/>
            <person name="Hu X.T."/>
            <person name="Jiang X.T."/>
            <person name="Lai R."/>
            <person name="Lang Y.S."/>
            <person name="Liang B."/>
            <person name="Liao S.G."/>
            <person name="Mu D."/>
            <person name="Ma Y.Y."/>
            <person name="Niu Y.Y."/>
            <person name="Sun X.Q."/>
            <person name="Xia J.Q."/>
            <person name="Xiao J."/>
            <person name="Xiong Z.Q."/>
            <person name="Xu L."/>
            <person name="Yang L."/>
            <person name="Zhang Y."/>
            <person name="Zhao W."/>
            <person name="Zhao X.D."/>
            <person name="Zheng Y.T."/>
            <person name="Zhou J.M."/>
            <person name="Zhu Y.B."/>
            <person name="Zhang G.J."/>
            <person name="Wang J."/>
            <person name="Yao Y.G."/>
        </authorList>
    </citation>
    <scope>NUCLEOTIDE SEQUENCE [LARGE SCALE GENOMIC DNA]</scope>
</reference>
<dbReference type="Proteomes" id="UP000011518">
    <property type="component" value="Unassembled WGS sequence"/>
</dbReference>
<dbReference type="InParanoid" id="L9JB60"/>
<name>L9JB60_TUPCH</name>
<dbReference type="EMBL" id="KB321101">
    <property type="protein sequence ID" value="ELW47588.1"/>
    <property type="molecule type" value="Genomic_DNA"/>
</dbReference>
<dbReference type="AlphaFoldDB" id="L9JB60"/>
<proteinExistence type="predicted"/>
<evidence type="ECO:0000256" key="1">
    <source>
        <dbReference type="SAM" id="MobiDB-lite"/>
    </source>
</evidence>
<feature type="compositionally biased region" description="Polar residues" evidence="1">
    <location>
        <begin position="87"/>
        <end position="97"/>
    </location>
</feature>
<sequence>MWKSSNANPSAKAILYHETPPVNLLTDSGKDEQQEEGWTVVEISGARVWGWEREELGHDRVGLLTGRSRLWGGLGKAQKSWGKEPSTETSFLSFSNQRRVRSSRTRDHAAGRALQKCSPRGKREPLDLQVAQNHTPSVEKNLVLNVRSIYRHSDEQSV</sequence>
<gene>
    <name evidence="2" type="ORF">TREES_T100012398</name>
</gene>
<reference evidence="3" key="1">
    <citation type="submission" date="2012-07" db="EMBL/GenBank/DDBJ databases">
        <title>Genome of the Chinese tree shrew, a rising model animal genetically related to primates.</title>
        <authorList>
            <person name="Zhang G."/>
            <person name="Fan Y."/>
            <person name="Yao Y."/>
            <person name="Huang Z."/>
        </authorList>
    </citation>
    <scope>NUCLEOTIDE SEQUENCE [LARGE SCALE GENOMIC DNA]</scope>
</reference>
<evidence type="ECO:0000313" key="2">
    <source>
        <dbReference type="EMBL" id="ELW47588.1"/>
    </source>
</evidence>
<evidence type="ECO:0000313" key="3">
    <source>
        <dbReference type="Proteomes" id="UP000011518"/>
    </source>
</evidence>